<dbReference type="Pfam" id="PF00046">
    <property type="entry name" value="Homeodomain"/>
    <property type="match status" value="1"/>
</dbReference>
<dbReference type="AlphaFoldDB" id="G0W7I5"/>
<dbReference type="SMART" id="SM00389">
    <property type="entry name" value="HOX"/>
    <property type="match status" value="1"/>
</dbReference>
<dbReference type="GO" id="GO:0000785">
    <property type="term" value="C:chromatin"/>
    <property type="evidence" value="ECO:0007669"/>
    <property type="project" value="EnsemblFungi"/>
</dbReference>
<evidence type="ECO:0000256" key="3">
    <source>
        <dbReference type="ARBA" id="ARBA00023242"/>
    </source>
</evidence>
<evidence type="ECO:0000256" key="6">
    <source>
        <dbReference type="SAM" id="MobiDB-lite"/>
    </source>
</evidence>
<dbReference type="PANTHER" id="PTHR24324:SF9">
    <property type="entry name" value="HOMEOBOX DOMAIN-CONTAINING PROTEIN"/>
    <property type="match status" value="1"/>
</dbReference>
<dbReference type="GeneID" id="11496538"/>
<protein>
    <recommendedName>
        <fullName evidence="7">Homeobox domain-containing protein</fullName>
    </recommendedName>
</protein>
<feature type="compositionally biased region" description="Low complexity" evidence="6">
    <location>
        <begin position="310"/>
        <end position="323"/>
    </location>
</feature>
<dbReference type="InterPro" id="IPR051000">
    <property type="entry name" value="Homeobox_DNA-bind_prot"/>
</dbReference>
<feature type="DNA-binding region" description="Homeobox" evidence="4">
    <location>
        <begin position="209"/>
        <end position="268"/>
    </location>
</feature>
<evidence type="ECO:0000256" key="4">
    <source>
        <dbReference type="PROSITE-ProRule" id="PRU00108"/>
    </source>
</evidence>
<feature type="compositionally biased region" description="Polar residues" evidence="6">
    <location>
        <begin position="339"/>
        <end position="389"/>
    </location>
</feature>
<dbReference type="PROSITE" id="PS00027">
    <property type="entry name" value="HOMEOBOX_1"/>
    <property type="match status" value="1"/>
</dbReference>
<dbReference type="SUPFAM" id="SSF46689">
    <property type="entry name" value="Homeodomain-like"/>
    <property type="match status" value="1"/>
</dbReference>
<reference evidence="8 9" key="1">
    <citation type="journal article" date="2011" name="Proc. Natl. Acad. Sci. U.S.A.">
        <title>Evolutionary erosion of yeast sex chromosomes by mating-type switching accidents.</title>
        <authorList>
            <person name="Gordon J.L."/>
            <person name="Armisen D."/>
            <person name="Proux-Wera E."/>
            <person name="Oheigeartaigh S.S."/>
            <person name="Byrne K.P."/>
            <person name="Wolfe K.H."/>
        </authorList>
    </citation>
    <scope>NUCLEOTIDE SEQUENCE [LARGE SCALE GENOMIC DNA]</scope>
    <source>
        <strain evidence="9">ATCC 10597 / BCRC 20456 / CBS 421 / NBRC 0211 / NRRL Y-12639</strain>
    </source>
</reference>
<keyword evidence="9" id="KW-1185">Reference proteome</keyword>
<sequence length="457" mass="50777">MFSNNNTKLPSVANLLNHEQATSNSKLYFPLPPTIRSNFQSDPRGIIKLPPILSSNCNSLIRPSSVESALRHTVSFPSSNFNPLPTPEDDNKNLLHQRIDPQNKNSDSYSSPLPHRLIHTSSFEPLSTKIKVPARSPSTPLIKRQSPTASSLLVISQAKKTNDTLTPIAAMKASITPSSNDKKRAFAFITHSKDTFGTKEPKIDNAPLARRKRRRTSSQELLILQTEFERCPTPNKKKRLELAEICKMSDKSVQIWFQNKRQSVKKQKLAIAGSNSTPSITSTASESLKLSDTSVNSSTEDFTEEDHHNNNTNTTPSVSNNENIPPLQLTPLAPKTSKDNQNGNRMGSTTTLKLRMPSSHSTPPRHNNKSSRTIITPTKGPSPNGKKSQALTFHLNNDKRILTPVKTSPNSRVNRLINGPQLITSPSKKNRNNLKLEFQPEFIEKSPLKEIDSNTIN</sequence>
<dbReference type="GO" id="GO:0000978">
    <property type="term" value="F:RNA polymerase II cis-regulatory region sequence-specific DNA binding"/>
    <property type="evidence" value="ECO:0007669"/>
    <property type="project" value="TreeGrafter"/>
</dbReference>
<dbReference type="GO" id="GO:0000122">
    <property type="term" value="P:negative regulation of transcription by RNA polymerase II"/>
    <property type="evidence" value="ECO:0007669"/>
    <property type="project" value="EnsemblFungi"/>
</dbReference>
<dbReference type="GO" id="GO:0005634">
    <property type="term" value="C:nucleus"/>
    <property type="evidence" value="ECO:0007669"/>
    <property type="project" value="UniProtKB-SubCell"/>
</dbReference>
<organism evidence="8 9">
    <name type="scientific">Naumovozyma dairenensis (strain ATCC 10597 / BCRC 20456 / CBS 421 / NBRC 0211 / NRRL Y-12639)</name>
    <name type="common">Saccharomyces dairenensis</name>
    <dbReference type="NCBI Taxonomy" id="1071378"/>
    <lineage>
        <taxon>Eukaryota</taxon>
        <taxon>Fungi</taxon>
        <taxon>Dikarya</taxon>
        <taxon>Ascomycota</taxon>
        <taxon>Saccharomycotina</taxon>
        <taxon>Saccharomycetes</taxon>
        <taxon>Saccharomycetales</taxon>
        <taxon>Saccharomycetaceae</taxon>
        <taxon>Naumovozyma</taxon>
    </lineage>
</organism>
<feature type="domain" description="Homeobox" evidence="7">
    <location>
        <begin position="207"/>
        <end position="267"/>
    </location>
</feature>
<dbReference type="Gene3D" id="1.10.10.60">
    <property type="entry name" value="Homeodomain-like"/>
    <property type="match status" value="1"/>
</dbReference>
<name>G0W7I5_NAUDC</name>
<dbReference type="STRING" id="1071378.G0W7I5"/>
<dbReference type="OMA" id="YIDTHAT"/>
<dbReference type="KEGG" id="ndi:NDAI_0C00850"/>
<evidence type="ECO:0000313" key="9">
    <source>
        <dbReference type="Proteomes" id="UP000000689"/>
    </source>
</evidence>
<dbReference type="GO" id="GO:0000981">
    <property type="term" value="F:DNA-binding transcription factor activity, RNA polymerase II-specific"/>
    <property type="evidence" value="ECO:0007669"/>
    <property type="project" value="InterPro"/>
</dbReference>
<keyword evidence="1 4" id="KW-0238">DNA-binding</keyword>
<dbReference type="CDD" id="cd00086">
    <property type="entry name" value="homeodomain"/>
    <property type="match status" value="1"/>
</dbReference>
<evidence type="ECO:0000256" key="1">
    <source>
        <dbReference type="ARBA" id="ARBA00023125"/>
    </source>
</evidence>
<dbReference type="EMBL" id="HE580269">
    <property type="protein sequence ID" value="CCD23746.1"/>
    <property type="molecule type" value="Genomic_DNA"/>
</dbReference>
<keyword evidence="2 4" id="KW-0371">Homeobox</keyword>
<comment type="subcellular location">
    <subcellularLocation>
        <location evidence="4 5">Nucleus</location>
    </subcellularLocation>
</comment>
<dbReference type="HOGENOM" id="CLU_043444_0_0_1"/>
<feature type="compositionally biased region" description="Polar residues" evidence="6">
    <location>
        <begin position="273"/>
        <end position="300"/>
    </location>
</feature>
<evidence type="ECO:0000313" key="8">
    <source>
        <dbReference type="EMBL" id="CCD23746.1"/>
    </source>
</evidence>
<dbReference type="RefSeq" id="XP_003668989.1">
    <property type="nucleotide sequence ID" value="XM_003668941.1"/>
</dbReference>
<evidence type="ECO:0000256" key="5">
    <source>
        <dbReference type="RuleBase" id="RU000682"/>
    </source>
</evidence>
<dbReference type="InterPro" id="IPR017970">
    <property type="entry name" value="Homeobox_CS"/>
</dbReference>
<dbReference type="InterPro" id="IPR009057">
    <property type="entry name" value="Homeodomain-like_sf"/>
</dbReference>
<feature type="region of interest" description="Disordered" evidence="6">
    <location>
        <begin position="269"/>
        <end position="389"/>
    </location>
</feature>
<proteinExistence type="predicted"/>
<dbReference type="GO" id="GO:0030154">
    <property type="term" value="P:cell differentiation"/>
    <property type="evidence" value="ECO:0007669"/>
    <property type="project" value="TreeGrafter"/>
</dbReference>
<dbReference type="OrthoDB" id="6159439at2759"/>
<dbReference type="InterPro" id="IPR001356">
    <property type="entry name" value="HD"/>
</dbReference>
<gene>
    <name evidence="8" type="primary">NDAI0C00850</name>
    <name evidence="8" type="ordered locus">NDAI_0C00850</name>
</gene>
<dbReference type="Proteomes" id="UP000000689">
    <property type="component" value="Chromosome 3"/>
</dbReference>
<accession>G0W7I5</accession>
<evidence type="ECO:0000259" key="7">
    <source>
        <dbReference type="PROSITE" id="PS50071"/>
    </source>
</evidence>
<dbReference type="PROSITE" id="PS50071">
    <property type="entry name" value="HOMEOBOX_2"/>
    <property type="match status" value="1"/>
</dbReference>
<dbReference type="eggNOG" id="KOG0490">
    <property type="taxonomic scope" value="Eukaryota"/>
</dbReference>
<keyword evidence="3 4" id="KW-0539">Nucleus</keyword>
<dbReference type="PANTHER" id="PTHR24324">
    <property type="entry name" value="HOMEOBOX PROTEIN HHEX"/>
    <property type="match status" value="1"/>
</dbReference>
<evidence type="ECO:0000256" key="2">
    <source>
        <dbReference type="ARBA" id="ARBA00023155"/>
    </source>
</evidence>
<dbReference type="GO" id="GO:0000082">
    <property type="term" value="P:G1/S transition of mitotic cell cycle"/>
    <property type="evidence" value="ECO:0007669"/>
    <property type="project" value="EnsemblFungi"/>
</dbReference>